<dbReference type="GO" id="GO:0046872">
    <property type="term" value="F:metal ion binding"/>
    <property type="evidence" value="ECO:0007669"/>
    <property type="project" value="UniProtKB-KW"/>
</dbReference>
<comment type="cofactor">
    <cofactor evidence="1">
        <name>a divalent metal cation</name>
        <dbReference type="ChEBI" id="CHEBI:60240"/>
    </cofactor>
</comment>
<evidence type="ECO:0000256" key="2">
    <source>
        <dbReference type="ARBA" id="ARBA00022723"/>
    </source>
</evidence>
<protein>
    <recommendedName>
        <fullName evidence="3">DDE Tnp4 domain-containing protein</fullName>
    </recommendedName>
</protein>
<dbReference type="AlphaFoldDB" id="A0A1X7UNB3"/>
<evidence type="ECO:0000259" key="3">
    <source>
        <dbReference type="Pfam" id="PF13359"/>
    </source>
</evidence>
<keyword evidence="2" id="KW-0479">Metal-binding</keyword>
<dbReference type="InParanoid" id="A0A1X7UNB3"/>
<name>A0A1X7UNB3_AMPQE</name>
<dbReference type="STRING" id="400682.A0A1X7UNB3"/>
<dbReference type="Pfam" id="PF13359">
    <property type="entry name" value="DDE_Tnp_4"/>
    <property type="match status" value="1"/>
</dbReference>
<organism evidence="4">
    <name type="scientific">Amphimedon queenslandica</name>
    <name type="common">Sponge</name>
    <dbReference type="NCBI Taxonomy" id="400682"/>
    <lineage>
        <taxon>Eukaryota</taxon>
        <taxon>Metazoa</taxon>
        <taxon>Porifera</taxon>
        <taxon>Demospongiae</taxon>
        <taxon>Heteroscleromorpha</taxon>
        <taxon>Haplosclerida</taxon>
        <taxon>Niphatidae</taxon>
        <taxon>Amphimedon</taxon>
    </lineage>
</organism>
<dbReference type="EnsemblMetazoa" id="Aqu2.1.29253_001">
    <property type="protein sequence ID" value="Aqu2.1.29253_001"/>
    <property type="gene ID" value="Aqu2.1.29253"/>
</dbReference>
<reference evidence="4" key="1">
    <citation type="submission" date="2017-05" db="UniProtKB">
        <authorList>
            <consortium name="EnsemblMetazoa"/>
        </authorList>
    </citation>
    <scope>IDENTIFICATION</scope>
</reference>
<dbReference type="OrthoDB" id="5983017at2759"/>
<evidence type="ECO:0000256" key="1">
    <source>
        <dbReference type="ARBA" id="ARBA00001968"/>
    </source>
</evidence>
<accession>A0A1X7UNB3</accession>
<evidence type="ECO:0000313" key="4">
    <source>
        <dbReference type="EnsemblMetazoa" id="Aqu2.1.29253_001"/>
    </source>
</evidence>
<dbReference type="InterPro" id="IPR027806">
    <property type="entry name" value="HARBI1_dom"/>
</dbReference>
<proteinExistence type="predicted"/>
<feature type="domain" description="DDE Tnp4" evidence="3">
    <location>
        <begin position="33"/>
        <end position="89"/>
    </location>
</feature>
<sequence>MRKYIKYPSGNALISVIDSFMAKCGFSICRGAIDGTHVPISSPVEFLSGSYNRKGWYSMITQAVADYRYSFLNIYIDWPGSVHDAHFFNIPIYNKRMNGNFYLAA</sequence>